<proteinExistence type="inferred from homology"/>
<dbReference type="InterPro" id="IPR057656">
    <property type="entry name" value="CEP63/Deup1_CC"/>
</dbReference>
<reference evidence="9" key="1">
    <citation type="submission" date="2025-08" db="UniProtKB">
        <authorList>
            <consortium name="Ensembl"/>
        </authorList>
    </citation>
    <scope>IDENTIFICATION</scope>
</reference>
<dbReference type="OMA" id="HYKAGLH"/>
<keyword evidence="10" id="KW-1185">Reference proteome</keyword>
<dbReference type="Pfam" id="PF17045">
    <property type="entry name" value="CEP63"/>
    <property type="match status" value="1"/>
</dbReference>
<evidence type="ECO:0000256" key="1">
    <source>
        <dbReference type="ARBA" id="ARBA00004496"/>
    </source>
</evidence>
<dbReference type="RefSeq" id="XP_019752767.1">
    <property type="nucleotide sequence ID" value="XM_019897208.1"/>
</dbReference>
<evidence type="ECO:0000259" key="8">
    <source>
        <dbReference type="Pfam" id="PF25771"/>
    </source>
</evidence>
<dbReference type="PANTHER" id="PTHR18875">
    <property type="entry name" value="SARCOMA ANTIGEN NY-SAR-24/CYTOSKELETAL PROTEIN SOJO"/>
    <property type="match status" value="1"/>
</dbReference>
<comment type="similarity">
    <text evidence="2">Belongs to the CEP63 family.</text>
</comment>
<feature type="compositionally biased region" description="Polar residues" evidence="6">
    <location>
        <begin position="414"/>
        <end position="435"/>
    </location>
</feature>
<feature type="region of interest" description="Disordered" evidence="6">
    <location>
        <begin position="336"/>
        <end position="402"/>
    </location>
</feature>
<accession>A0A3Q2YDR1</accession>
<dbReference type="InterPro" id="IPR031470">
    <property type="entry name" value="CEP63/Deup1_N"/>
</dbReference>
<dbReference type="CTD" id="80254"/>
<dbReference type="GO" id="GO:0007099">
    <property type="term" value="P:centriole replication"/>
    <property type="evidence" value="ECO:0007669"/>
    <property type="project" value="TreeGrafter"/>
</dbReference>
<dbReference type="GeneID" id="109532340"/>
<dbReference type="STRING" id="109280.ENSHCOP00000011396"/>
<dbReference type="GO" id="GO:0005737">
    <property type="term" value="C:cytoplasm"/>
    <property type="evidence" value="ECO:0007669"/>
    <property type="project" value="UniProtKB-SubCell"/>
</dbReference>
<evidence type="ECO:0000256" key="2">
    <source>
        <dbReference type="ARBA" id="ARBA00007181"/>
    </source>
</evidence>
<organism evidence="9 10">
    <name type="scientific">Hippocampus comes</name>
    <name type="common">Tiger tail seahorse</name>
    <dbReference type="NCBI Taxonomy" id="109280"/>
    <lineage>
        <taxon>Eukaryota</taxon>
        <taxon>Metazoa</taxon>
        <taxon>Chordata</taxon>
        <taxon>Craniata</taxon>
        <taxon>Vertebrata</taxon>
        <taxon>Euteleostomi</taxon>
        <taxon>Actinopterygii</taxon>
        <taxon>Neopterygii</taxon>
        <taxon>Teleostei</taxon>
        <taxon>Neoteleostei</taxon>
        <taxon>Acanthomorphata</taxon>
        <taxon>Syngnathiaria</taxon>
        <taxon>Syngnathiformes</taxon>
        <taxon>Syngnathoidei</taxon>
        <taxon>Syngnathidae</taxon>
        <taxon>Hippocampus</taxon>
    </lineage>
</organism>
<dbReference type="Gene3D" id="1.20.5.1160">
    <property type="entry name" value="Vasodilator-stimulated phosphoprotein"/>
    <property type="match status" value="1"/>
</dbReference>
<feature type="coiled-coil region" evidence="5">
    <location>
        <begin position="92"/>
        <end position="119"/>
    </location>
</feature>
<keyword evidence="3" id="KW-0963">Cytoplasm</keyword>
<dbReference type="GeneTree" id="ENSGT00940000153190"/>
<feature type="coiled-coil region" evidence="5">
    <location>
        <begin position="209"/>
        <end position="321"/>
    </location>
</feature>
<dbReference type="GO" id="GO:0098535">
    <property type="term" value="P:de novo centriole assembly involved in multi-ciliated epithelial cell differentiation"/>
    <property type="evidence" value="ECO:0007669"/>
    <property type="project" value="TreeGrafter"/>
</dbReference>
<evidence type="ECO:0000256" key="4">
    <source>
        <dbReference type="ARBA" id="ARBA00023054"/>
    </source>
</evidence>
<evidence type="ECO:0000256" key="3">
    <source>
        <dbReference type="ARBA" id="ARBA00022490"/>
    </source>
</evidence>
<dbReference type="Pfam" id="PF25771">
    <property type="entry name" value="CC_CEP152-bind"/>
    <property type="match status" value="1"/>
</dbReference>
<keyword evidence="4 5" id="KW-0175">Coiled coil</keyword>
<evidence type="ECO:0000313" key="10">
    <source>
        <dbReference type="Proteomes" id="UP000264820"/>
    </source>
</evidence>
<evidence type="ECO:0000259" key="7">
    <source>
        <dbReference type="Pfam" id="PF17045"/>
    </source>
</evidence>
<feature type="domain" description="CEP63/Deup1 CEP152 binding coiled coil" evidence="8">
    <location>
        <begin position="464"/>
        <end position="492"/>
    </location>
</feature>
<reference evidence="9" key="2">
    <citation type="submission" date="2025-09" db="UniProtKB">
        <authorList>
            <consortium name="Ensembl"/>
        </authorList>
    </citation>
    <scope>IDENTIFICATION</scope>
</reference>
<comment type="subcellular location">
    <subcellularLocation>
        <location evidence="1">Cytoplasm</location>
    </subcellularLocation>
</comment>
<dbReference type="GO" id="GO:0005814">
    <property type="term" value="C:centriole"/>
    <property type="evidence" value="ECO:0007669"/>
    <property type="project" value="TreeGrafter"/>
</dbReference>
<evidence type="ECO:0000313" key="9">
    <source>
        <dbReference type="Ensembl" id="ENSHCOP00000011396.1"/>
    </source>
</evidence>
<protein>
    <submittedName>
        <fullName evidence="9">Centrosomal protein of 63 kDa-like</fullName>
    </submittedName>
</protein>
<evidence type="ECO:0000256" key="6">
    <source>
        <dbReference type="SAM" id="MobiDB-lite"/>
    </source>
</evidence>
<dbReference type="OrthoDB" id="10007333at2759"/>
<feature type="compositionally biased region" description="Low complexity" evidence="6">
    <location>
        <begin position="336"/>
        <end position="347"/>
    </location>
</feature>
<sequence length="505" mass="56871">MEACWSSLLNSDLSSVLLACEPELQELMRQVDIMMSQQRSEWEAQVRNLKLRLKGCQEEISASRVVIQRKDLEIGVLRKQVEDVQVGRQDLATKYEKQLGKVSEELDKLKRSYQKLERRHVKKAITEECKSKEEYMSEVRILQAQVEAQSASERKHADCCADVKRMRAQLEKVHHELHTQEVELERFRALENARLGRDRREQHDKTEEVERLHNDVSTLKNMVHDKEQARHSLEECLVSHDFAGVEKLRDDLQTRSAELDRARASEAHLKGQVMQLKQRLEEMSAQHVKAQQEARVLKDAFDTSVEEVKMLQKELSRAELQHSGEVDFMRKKAEASSAASLASPTESCVTEQDRSQLRPEVAQTPRPPTWAAGGHRPALHGQAAGDHSKTAAESGVDEGTSYDGDIQRLFTQLRSSGSQQPPSDSTLSGGKSTLTKAAPEGRCSVSPSPPDVWAASSQVDATVSHYLEKETLHSKELLHKLDMHILGMGDSNAASIAKRLNTKTS</sequence>
<dbReference type="PANTHER" id="PTHR18875:SF3">
    <property type="entry name" value="CENTROSOMAL PROTEIN OF 63 KDA"/>
    <property type="match status" value="1"/>
</dbReference>
<name>A0A3Q2YDR1_HIPCM</name>
<dbReference type="Ensembl" id="ENSHCOT00000018098.1">
    <property type="protein sequence ID" value="ENSHCOP00000011396.1"/>
    <property type="gene ID" value="ENSHCOG00000014202.1"/>
</dbReference>
<dbReference type="AlphaFoldDB" id="A0A3Q2YDR1"/>
<evidence type="ECO:0000256" key="5">
    <source>
        <dbReference type="SAM" id="Coils"/>
    </source>
</evidence>
<feature type="domain" description="CEP63/Deup1 N-terminal" evidence="7">
    <location>
        <begin position="19"/>
        <end position="147"/>
    </location>
</feature>
<dbReference type="Proteomes" id="UP000264820">
    <property type="component" value="Unplaced"/>
</dbReference>
<feature type="region of interest" description="Disordered" evidence="6">
    <location>
        <begin position="414"/>
        <end position="451"/>
    </location>
</feature>